<proteinExistence type="predicted"/>
<protein>
    <submittedName>
        <fullName evidence="1">20249_t:CDS:1</fullName>
    </submittedName>
</protein>
<name>A0ABN7WSW9_GIGMA</name>
<dbReference type="EMBL" id="CAJVQB010057732">
    <property type="protein sequence ID" value="CAG8838299.1"/>
    <property type="molecule type" value="Genomic_DNA"/>
</dbReference>
<organism evidence="1 2">
    <name type="scientific">Gigaspora margarita</name>
    <dbReference type="NCBI Taxonomy" id="4874"/>
    <lineage>
        <taxon>Eukaryota</taxon>
        <taxon>Fungi</taxon>
        <taxon>Fungi incertae sedis</taxon>
        <taxon>Mucoromycota</taxon>
        <taxon>Glomeromycotina</taxon>
        <taxon>Glomeromycetes</taxon>
        <taxon>Diversisporales</taxon>
        <taxon>Gigasporaceae</taxon>
        <taxon>Gigaspora</taxon>
    </lineage>
</organism>
<dbReference type="Proteomes" id="UP000789901">
    <property type="component" value="Unassembled WGS sequence"/>
</dbReference>
<evidence type="ECO:0000313" key="2">
    <source>
        <dbReference type="Proteomes" id="UP000789901"/>
    </source>
</evidence>
<keyword evidence="2" id="KW-1185">Reference proteome</keyword>
<comment type="caution">
    <text evidence="1">The sequence shown here is derived from an EMBL/GenBank/DDBJ whole genome shotgun (WGS) entry which is preliminary data.</text>
</comment>
<gene>
    <name evidence="1" type="ORF">GMARGA_LOCUS33905</name>
</gene>
<reference evidence="1 2" key="1">
    <citation type="submission" date="2021-06" db="EMBL/GenBank/DDBJ databases">
        <authorList>
            <person name="Kallberg Y."/>
            <person name="Tangrot J."/>
            <person name="Rosling A."/>
        </authorList>
    </citation>
    <scope>NUCLEOTIDE SEQUENCE [LARGE SCALE GENOMIC DNA]</scope>
    <source>
        <strain evidence="1 2">120-4 pot B 10/14</strain>
    </source>
</reference>
<evidence type="ECO:0000313" key="1">
    <source>
        <dbReference type="EMBL" id="CAG8838299.1"/>
    </source>
</evidence>
<sequence>MEINIDLDTSNRKEVENLKGLKYFGFIDEGILGKAIQDNQTAETIEKVVETITEKIKQKLALNDR</sequence>
<accession>A0ABN7WSW9</accession>